<name>A0AAV7N182_PLEWA</name>
<evidence type="ECO:0000256" key="2">
    <source>
        <dbReference type="ARBA" id="ARBA00019581"/>
    </source>
</evidence>
<sequence>MQPTMSSSVTGMTIPGEASETDEEEEVQPTRSIMAPTPVDKNLPPLIVIRNDAAKLPVGMVEKPAMNIQHPGRYSTLLQQKLLESNTRLHHDVSSTIKHVYQTATKEIRCVTNQLNNSQSGIISASHSIRLVLDDLKAVAEKIDIITSCNLLPDIQIEPSRV</sequence>
<feature type="region of interest" description="Disordered" evidence="3">
    <location>
        <begin position="1"/>
        <end position="30"/>
    </location>
</feature>
<dbReference type="AlphaFoldDB" id="A0AAV7N182"/>
<evidence type="ECO:0000313" key="5">
    <source>
        <dbReference type="Proteomes" id="UP001066276"/>
    </source>
</evidence>
<evidence type="ECO:0000313" key="4">
    <source>
        <dbReference type="EMBL" id="KAJ1106963.1"/>
    </source>
</evidence>
<dbReference type="EMBL" id="JANPWB010000013">
    <property type="protein sequence ID" value="KAJ1106963.1"/>
    <property type="molecule type" value="Genomic_DNA"/>
</dbReference>
<gene>
    <name evidence="4" type="ORF">NDU88_004361</name>
</gene>
<evidence type="ECO:0000256" key="3">
    <source>
        <dbReference type="SAM" id="MobiDB-lite"/>
    </source>
</evidence>
<comment type="caution">
    <text evidence="4">The sequence shown here is derived from an EMBL/GenBank/DDBJ whole genome shotgun (WGS) entry which is preliminary data.</text>
</comment>
<comment type="similarity">
    <text evidence="1">Belongs to the BLOC1S3 family.</text>
</comment>
<keyword evidence="5" id="KW-1185">Reference proteome</keyword>
<organism evidence="4 5">
    <name type="scientific">Pleurodeles waltl</name>
    <name type="common">Iberian ribbed newt</name>
    <dbReference type="NCBI Taxonomy" id="8319"/>
    <lineage>
        <taxon>Eukaryota</taxon>
        <taxon>Metazoa</taxon>
        <taxon>Chordata</taxon>
        <taxon>Craniata</taxon>
        <taxon>Vertebrata</taxon>
        <taxon>Euteleostomi</taxon>
        <taxon>Amphibia</taxon>
        <taxon>Batrachia</taxon>
        <taxon>Caudata</taxon>
        <taxon>Salamandroidea</taxon>
        <taxon>Salamandridae</taxon>
        <taxon>Pleurodelinae</taxon>
        <taxon>Pleurodeles</taxon>
    </lineage>
</organism>
<dbReference type="InterPro" id="IPR017245">
    <property type="entry name" value="BLOC-1_complex_su-3"/>
</dbReference>
<dbReference type="PANTHER" id="PTHR31974:SF2">
    <property type="entry name" value="BIOGENESIS OF LYSOSOME-RELATED ORGANELLES COMPLEX 1 SUBUNIT 3"/>
    <property type="match status" value="1"/>
</dbReference>
<evidence type="ECO:0000256" key="1">
    <source>
        <dbReference type="ARBA" id="ARBA00008942"/>
    </source>
</evidence>
<dbReference type="Proteomes" id="UP001066276">
    <property type="component" value="Chromosome 9"/>
</dbReference>
<feature type="compositionally biased region" description="Polar residues" evidence="3">
    <location>
        <begin position="1"/>
        <end position="11"/>
    </location>
</feature>
<dbReference type="Pfam" id="PF15753">
    <property type="entry name" value="BLOC1S3"/>
    <property type="match status" value="1"/>
</dbReference>
<accession>A0AAV7N182</accession>
<dbReference type="PANTHER" id="PTHR31974">
    <property type="entry name" value="BIOGENESIS OF LYSOSOME-RELATED ORGANELLES COMPLEX 1 SUBUNIT 3"/>
    <property type="match status" value="1"/>
</dbReference>
<dbReference type="GO" id="GO:0031083">
    <property type="term" value="C:BLOC-1 complex"/>
    <property type="evidence" value="ECO:0007669"/>
    <property type="project" value="TreeGrafter"/>
</dbReference>
<protein>
    <recommendedName>
        <fullName evidence="2">Biogenesis of lysosome-related organelles complex 1 subunit 3</fullName>
    </recommendedName>
</protein>
<proteinExistence type="inferred from homology"/>
<reference evidence="4" key="1">
    <citation type="journal article" date="2022" name="bioRxiv">
        <title>Sequencing and chromosome-scale assembly of the giantPleurodeles waltlgenome.</title>
        <authorList>
            <person name="Brown T."/>
            <person name="Elewa A."/>
            <person name="Iarovenko S."/>
            <person name="Subramanian E."/>
            <person name="Araus A.J."/>
            <person name="Petzold A."/>
            <person name="Susuki M."/>
            <person name="Suzuki K.-i.T."/>
            <person name="Hayashi T."/>
            <person name="Toyoda A."/>
            <person name="Oliveira C."/>
            <person name="Osipova E."/>
            <person name="Leigh N.D."/>
            <person name="Simon A."/>
            <person name="Yun M.H."/>
        </authorList>
    </citation>
    <scope>NUCLEOTIDE SEQUENCE</scope>
    <source>
        <strain evidence="4">20211129_DDA</strain>
        <tissue evidence="4">Liver</tissue>
    </source>
</reference>